<dbReference type="GO" id="GO:0030145">
    <property type="term" value="F:manganese ion binding"/>
    <property type="evidence" value="ECO:0007669"/>
    <property type="project" value="TreeGrafter"/>
</dbReference>
<dbReference type="GO" id="GO:0004613">
    <property type="term" value="F:phosphoenolpyruvate carboxykinase (GTP) activity"/>
    <property type="evidence" value="ECO:0007669"/>
    <property type="project" value="UniProtKB-EC"/>
</dbReference>
<dbReference type="Gene3D" id="3.40.449.10">
    <property type="entry name" value="Phosphoenolpyruvate Carboxykinase, domain 1"/>
    <property type="match status" value="1"/>
</dbReference>
<evidence type="ECO:0000256" key="7">
    <source>
        <dbReference type="ARBA" id="ARBA00023211"/>
    </source>
</evidence>
<comment type="cofactor">
    <cofactor evidence="1">
        <name>Mn(2+)</name>
        <dbReference type="ChEBI" id="CHEBI:29035"/>
    </cofactor>
</comment>
<dbReference type="GO" id="GO:0006094">
    <property type="term" value="P:gluconeogenesis"/>
    <property type="evidence" value="ECO:0007669"/>
    <property type="project" value="InterPro"/>
</dbReference>
<comment type="similarity">
    <text evidence="2">Belongs to the phosphoenolpyruvate carboxykinase [GTP] family.</text>
</comment>
<dbReference type="OrthoDB" id="6362633at2759"/>
<keyword evidence="4" id="KW-0479">Metal-binding</keyword>
<accession>A0A0M3J949</accession>
<dbReference type="GO" id="GO:0033993">
    <property type="term" value="P:response to lipid"/>
    <property type="evidence" value="ECO:0007669"/>
    <property type="project" value="TreeGrafter"/>
</dbReference>
<dbReference type="Proteomes" id="UP000267096">
    <property type="component" value="Unassembled WGS sequence"/>
</dbReference>
<keyword evidence="5" id="KW-0547">Nucleotide-binding</keyword>
<dbReference type="Pfam" id="PF00821">
    <property type="entry name" value="PEPCK_GTP"/>
    <property type="match status" value="1"/>
</dbReference>
<keyword evidence="6" id="KW-0342">GTP-binding</keyword>
<dbReference type="GO" id="GO:0046327">
    <property type="term" value="P:glycerol biosynthetic process from pyruvate"/>
    <property type="evidence" value="ECO:0007669"/>
    <property type="project" value="TreeGrafter"/>
</dbReference>
<evidence type="ECO:0000259" key="9">
    <source>
        <dbReference type="Pfam" id="PF00821"/>
    </source>
</evidence>
<keyword evidence="8" id="KW-0456">Lyase</keyword>
<dbReference type="InterPro" id="IPR035077">
    <property type="entry name" value="PEP_carboxykinase_GTP_C"/>
</dbReference>
<dbReference type="Gene3D" id="3.90.228.20">
    <property type="match status" value="1"/>
</dbReference>
<dbReference type="WBParaSite" id="ASIM_0000411001-mRNA-1">
    <property type="protein sequence ID" value="ASIM_0000411001-mRNA-1"/>
    <property type="gene ID" value="ASIM_0000411001"/>
</dbReference>
<evidence type="ECO:0000256" key="4">
    <source>
        <dbReference type="ARBA" id="ARBA00022723"/>
    </source>
</evidence>
<dbReference type="PANTHER" id="PTHR11561:SF16">
    <property type="entry name" value="PHOSPHOENOLPYRUVATE CARBOXYKINASE (GTP)"/>
    <property type="match status" value="1"/>
</dbReference>
<evidence type="ECO:0000313" key="11">
    <source>
        <dbReference type="Proteomes" id="UP000267096"/>
    </source>
</evidence>
<keyword evidence="11" id="KW-1185">Reference proteome</keyword>
<proteinExistence type="inferred from homology"/>
<evidence type="ECO:0000256" key="6">
    <source>
        <dbReference type="ARBA" id="ARBA00023134"/>
    </source>
</evidence>
<dbReference type="SUPFAM" id="SSF53795">
    <property type="entry name" value="PEP carboxykinase-like"/>
    <property type="match status" value="1"/>
</dbReference>
<evidence type="ECO:0000313" key="10">
    <source>
        <dbReference type="EMBL" id="VDK22654.1"/>
    </source>
</evidence>
<reference evidence="12" key="1">
    <citation type="submission" date="2017-02" db="UniProtKB">
        <authorList>
            <consortium name="WormBaseParasite"/>
        </authorList>
    </citation>
    <scope>IDENTIFICATION</scope>
</reference>
<reference evidence="10 11" key="2">
    <citation type="submission" date="2018-11" db="EMBL/GenBank/DDBJ databases">
        <authorList>
            <consortium name="Pathogen Informatics"/>
        </authorList>
    </citation>
    <scope>NUCLEOTIDE SEQUENCE [LARGE SCALE GENOMIC DNA]</scope>
</reference>
<dbReference type="EMBL" id="UYRR01006479">
    <property type="protein sequence ID" value="VDK22654.1"/>
    <property type="molecule type" value="Genomic_DNA"/>
</dbReference>
<dbReference type="InterPro" id="IPR008209">
    <property type="entry name" value="PEP_carboxykinase_GTP"/>
</dbReference>
<keyword evidence="7" id="KW-0464">Manganese</keyword>
<dbReference type="EC" id="4.1.1.32" evidence="3"/>
<evidence type="ECO:0000256" key="1">
    <source>
        <dbReference type="ARBA" id="ARBA00001936"/>
    </source>
</evidence>
<dbReference type="AlphaFoldDB" id="A0A0M3J949"/>
<evidence type="ECO:0000313" key="12">
    <source>
        <dbReference type="WBParaSite" id="ASIM_0000411001-mRNA-1"/>
    </source>
</evidence>
<dbReference type="GO" id="GO:0005525">
    <property type="term" value="F:GTP binding"/>
    <property type="evidence" value="ECO:0007669"/>
    <property type="project" value="UniProtKB-KW"/>
</dbReference>
<name>A0A0M3J949_ANISI</name>
<dbReference type="GO" id="GO:0005829">
    <property type="term" value="C:cytosol"/>
    <property type="evidence" value="ECO:0007669"/>
    <property type="project" value="TreeGrafter"/>
</dbReference>
<dbReference type="GO" id="GO:0019543">
    <property type="term" value="P:propionate catabolic process"/>
    <property type="evidence" value="ECO:0007669"/>
    <property type="project" value="TreeGrafter"/>
</dbReference>
<dbReference type="GO" id="GO:0006107">
    <property type="term" value="P:oxaloacetate metabolic process"/>
    <property type="evidence" value="ECO:0007669"/>
    <property type="project" value="TreeGrafter"/>
</dbReference>
<dbReference type="PANTHER" id="PTHR11561">
    <property type="entry name" value="PHOSPHOENOLPYRUVATE CARBOXYKINASE"/>
    <property type="match status" value="1"/>
</dbReference>
<feature type="domain" description="Phosphoenolpyruvate carboxykinase C-terminal P-loop" evidence="9">
    <location>
        <begin position="41"/>
        <end position="86"/>
    </location>
</feature>
<evidence type="ECO:0000256" key="8">
    <source>
        <dbReference type="ARBA" id="ARBA00023239"/>
    </source>
</evidence>
<evidence type="ECO:0000256" key="2">
    <source>
        <dbReference type="ARBA" id="ARBA00005796"/>
    </source>
</evidence>
<evidence type="ECO:0000256" key="5">
    <source>
        <dbReference type="ARBA" id="ARBA00022741"/>
    </source>
</evidence>
<organism evidence="12">
    <name type="scientific">Anisakis simplex</name>
    <name type="common">Herring worm</name>
    <dbReference type="NCBI Taxonomy" id="6269"/>
    <lineage>
        <taxon>Eukaryota</taxon>
        <taxon>Metazoa</taxon>
        <taxon>Ecdysozoa</taxon>
        <taxon>Nematoda</taxon>
        <taxon>Chromadorea</taxon>
        <taxon>Rhabditida</taxon>
        <taxon>Spirurina</taxon>
        <taxon>Ascaridomorpha</taxon>
        <taxon>Ascaridoidea</taxon>
        <taxon>Anisakidae</taxon>
        <taxon>Anisakis</taxon>
        <taxon>Anisakis simplex complex</taxon>
    </lineage>
</organism>
<dbReference type="InterPro" id="IPR008210">
    <property type="entry name" value="PEP_carboxykinase_N"/>
</dbReference>
<dbReference type="GO" id="GO:0042594">
    <property type="term" value="P:response to starvation"/>
    <property type="evidence" value="ECO:0007669"/>
    <property type="project" value="TreeGrafter"/>
</dbReference>
<evidence type="ECO:0000256" key="3">
    <source>
        <dbReference type="ARBA" id="ARBA00012306"/>
    </source>
</evidence>
<sequence>MAMDVEKREIWSVGCGCEDAILCKTEAALRMASLVGKRERWLAERMTIIAITAPDKSEHFIGLAGPDGSGKTTLAFMQPTLPGWQGNLEVSRNNGEEREISTTLHFPIF</sequence>
<protein>
    <recommendedName>
        <fullName evidence="3">phosphoenolpyruvate carboxykinase (GTP)</fullName>
        <ecNumber evidence="3">4.1.1.32</ecNumber>
    </recommendedName>
</protein>
<dbReference type="InterPro" id="IPR013035">
    <property type="entry name" value="PEP_carboxykinase_C"/>
</dbReference>
<gene>
    <name evidence="10" type="ORF">ASIM_LOCUS3931</name>
</gene>
<dbReference type="GO" id="GO:0071333">
    <property type="term" value="P:cellular response to glucose stimulus"/>
    <property type="evidence" value="ECO:0007669"/>
    <property type="project" value="TreeGrafter"/>
</dbReference>